<dbReference type="InterPro" id="IPR029044">
    <property type="entry name" value="Nucleotide-diphossugar_trans"/>
</dbReference>
<dbReference type="SUPFAM" id="SSF53448">
    <property type="entry name" value="Nucleotide-diphospho-sugar transferases"/>
    <property type="match status" value="1"/>
</dbReference>
<dbReference type="Proteomes" id="UP000191055">
    <property type="component" value="Unassembled WGS sequence"/>
</dbReference>
<dbReference type="RefSeq" id="WP_079557073.1">
    <property type="nucleotide sequence ID" value="NZ_CP021904.1"/>
</dbReference>
<dbReference type="Gene3D" id="3.90.550.10">
    <property type="entry name" value="Spore Coat Polysaccharide Biosynthesis Protein SpsA, Chain A"/>
    <property type="match status" value="1"/>
</dbReference>
<accession>A0A1T5EE01</accession>
<dbReference type="KEGG" id="asx:CDL62_07650"/>
<sequence length="243" mass="28143">MNNVICIKWGTKFGPEYINRLYSMVKRNLTLDFRFVCLTDDGNGIDPEIEVKDIPQTGISDFDERKPWVFGHGWLKVASFVEKLHDLEGPTLFLDLDVVIVDNIDCLFQEEGEFLVIKEWDKKDVTGNTSVYRFNAGTHSDALEYLNNNMKKVLSSVRNEQEFITGYMASQGKIKYWPAEWCVSFKRHCLPKPLGWFGTAQIPENSKVIVFHGKPNPPEAIKGISGKWYRRVAPVKWIEEYWK</sequence>
<dbReference type="STRING" id="889453.SAMN03080601_01303"/>
<evidence type="ECO:0008006" key="3">
    <source>
        <dbReference type="Google" id="ProtNLM"/>
    </source>
</evidence>
<organism evidence="1 2">
    <name type="scientific">Alkalitalea saponilacus</name>
    <dbReference type="NCBI Taxonomy" id="889453"/>
    <lineage>
        <taxon>Bacteria</taxon>
        <taxon>Pseudomonadati</taxon>
        <taxon>Bacteroidota</taxon>
        <taxon>Bacteroidia</taxon>
        <taxon>Marinilabiliales</taxon>
        <taxon>Marinilabiliaceae</taxon>
        <taxon>Alkalitalea</taxon>
    </lineage>
</organism>
<keyword evidence="2" id="KW-1185">Reference proteome</keyword>
<protein>
    <recommendedName>
        <fullName evidence="3">Glycosyltransferase</fullName>
    </recommendedName>
</protein>
<reference evidence="1 2" key="1">
    <citation type="submission" date="2017-02" db="EMBL/GenBank/DDBJ databases">
        <authorList>
            <person name="Peterson S.W."/>
        </authorList>
    </citation>
    <scope>NUCLEOTIDE SEQUENCE [LARGE SCALE GENOMIC DNA]</scope>
    <source>
        <strain evidence="1 2">DSM 24412</strain>
    </source>
</reference>
<dbReference type="AlphaFoldDB" id="A0A1T5EE01"/>
<evidence type="ECO:0000313" key="2">
    <source>
        <dbReference type="Proteomes" id="UP000191055"/>
    </source>
</evidence>
<gene>
    <name evidence="1" type="ORF">SAMN03080601_01303</name>
</gene>
<evidence type="ECO:0000313" key="1">
    <source>
        <dbReference type="EMBL" id="SKB82010.1"/>
    </source>
</evidence>
<dbReference type="OrthoDB" id="564871at2"/>
<dbReference type="EMBL" id="FUYV01000005">
    <property type="protein sequence ID" value="SKB82010.1"/>
    <property type="molecule type" value="Genomic_DNA"/>
</dbReference>
<proteinExistence type="predicted"/>
<name>A0A1T5EE01_9BACT</name>